<evidence type="ECO:0000256" key="1">
    <source>
        <dbReference type="ARBA" id="ARBA00005564"/>
    </source>
</evidence>
<dbReference type="InterPro" id="IPR015943">
    <property type="entry name" value="WD40/YVTN_repeat-like_dom_sf"/>
</dbReference>
<comment type="caution">
    <text evidence="3">The sequence shown here is derived from an EMBL/GenBank/DDBJ whole genome shotgun (WGS) entry which is preliminary data.</text>
</comment>
<dbReference type="Pfam" id="PF10282">
    <property type="entry name" value="Lactonase"/>
    <property type="match status" value="1"/>
</dbReference>
<dbReference type="AlphaFoldDB" id="A0A3N4MAP7"/>
<keyword evidence="2" id="KW-0313">Glucose metabolism</keyword>
<dbReference type="Gene3D" id="2.130.10.10">
    <property type="entry name" value="YVTN repeat-like/Quinoprotein amine dehydrogenase"/>
    <property type="match status" value="1"/>
</dbReference>
<dbReference type="InterPro" id="IPR011048">
    <property type="entry name" value="Haem_d1_sf"/>
</dbReference>
<dbReference type="GO" id="GO:0017057">
    <property type="term" value="F:6-phosphogluconolactonase activity"/>
    <property type="evidence" value="ECO:0007669"/>
    <property type="project" value="TreeGrafter"/>
</dbReference>
<dbReference type="GO" id="GO:0005829">
    <property type="term" value="C:cytosol"/>
    <property type="evidence" value="ECO:0007669"/>
    <property type="project" value="TreeGrafter"/>
</dbReference>
<reference evidence="4" key="1">
    <citation type="submission" date="2018-11" db="EMBL/GenBank/DDBJ databases">
        <title>Chitinophaga lutea sp.nov., isolate from arsenic contaminated soil.</title>
        <authorList>
            <person name="Zong Y."/>
        </authorList>
    </citation>
    <scope>NUCLEOTIDE SEQUENCE [LARGE SCALE GENOMIC DNA]</scope>
    <source>
        <strain evidence="4">YLT18</strain>
    </source>
</reference>
<proteinExistence type="inferred from homology"/>
<sequence>MQKKQFLLVGTYTSAGSKGIYVFQKDPATGRFIPTDTAEGIPNPSFLALSPDQQRVYAVSEFGKNSPGSAFAYNFNRSAGTLTEINQQTGTGTGPCHISTDAGNRFVFTGNYNGGSLTVMPVQADGALGTPVQQIVHQGSGPVESRQKAPHVHSVNFSPDGKQLFVPDLGTDKVMIYDFEPSRKMRPLQPAAQPFISVEPGGGPRHFVFHPNGRYAYLVLELSGKTAAFSYDNGRLTHLQTISGAPADYKGSDFGSADIHVSPDGKFLYMSTRGDLNNLSIYKISEKDGTLSLAGHQPTLGIGPRNFLITPDGEYLLAANQKSNTIVFFKRDTKTGLLSPTGEELSVPTPVCLKWVE</sequence>
<organism evidence="3 4">
    <name type="scientific">Chitinophaga barathri</name>
    <dbReference type="NCBI Taxonomy" id="1647451"/>
    <lineage>
        <taxon>Bacteria</taxon>
        <taxon>Pseudomonadati</taxon>
        <taxon>Bacteroidota</taxon>
        <taxon>Chitinophagia</taxon>
        <taxon>Chitinophagales</taxon>
        <taxon>Chitinophagaceae</taxon>
        <taxon>Chitinophaga</taxon>
    </lineage>
</organism>
<dbReference type="SUPFAM" id="SSF51004">
    <property type="entry name" value="C-terminal (heme d1) domain of cytochrome cd1-nitrite reductase"/>
    <property type="match status" value="1"/>
</dbReference>
<evidence type="ECO:0000313" key="4">
    <source>
        <dbReference type="Proteomes" id="UP000279089"/>
    </source>
</evidence>
<protein>
    <submittedName>
        <fullName evidence="3">Lactonase family protein</fullName>
    </submittedName>
</protein>
<name>A0A3N4MAP7_9BACT</name>
<dbReference type="PANTHER" id="PTHR30344">
    <property type="entry name" value="6-PHOSPHOGLUCONOLACTONASE-RELATED"/>
    <property type="match status" value="1"/>
</dbReference>
<dbReference type="PANTHER" id="PTHR30344:SF1">
    <property type="entry name" value="6-PHOSPHOGLUCONOLACTONASE"/>
    <property type="match status" value="1"/>
</dbReference>
<accession>A0A3N4MAP7</accession>
<dbReference type="FunFam" id="2.130.10.10:FF:000306">
    <property type="entry name" value="3-carboxymuconate cyclase"/>
    <property type="match status" value="1"/>
</dbReference>
<comment type="similarity">
    <text evidence="1">Belongs to the cycloisomerase 2 family.</text>
</comment>
<evidence type="ECO:0000313" key="3">
    <source>
        <dbReference type="EMBL" id="RPD40854.1"/>
    </source>
</evidence>
<gene>
    <name evidence="3" type="ORF">EG028_12590</name>
</gene>
<dbReference type="OrthoDB" id="9790815at2"/>
<dbReference type="InterPro" id="IPR050282">
    <property type="entry name" value="Cycloisomerase_2"/>
</dbReference>
<keyword evidence="2" id="KW-0119">Carbohydrate metabolism</keyword>
<dbReference type="Proteomes" id="UP000279089">
    <property type="component" value="Unassembled WGS sequence"/>
</dbReference>
<evidence type="ECO:0000256" key="2">
    <source>
        <dbReference type="ARBA" id="ARBA00022526"/>
    </source>
</evidence>
<dbReference type="GO" id="GO:0006006">
    <property type="term" value="P:glucose metabolic process"/>
    <property type="evidence" value="ECO:0007669"/>
    <property type="project" value="UniProtKB-KW"/>
</dbReference>
<dbReference type="InterPro" id="IPR019405">
    <property type="entry name" value="Lactonase_7-beta_prop"/>
</dbReference>
<dbReference type="RefSeq" id="WP_120516840.1">
    <property type="nucleotide sequence ID" value="NZ_QXZY01000007.1"/>
</dbReference>
<keyword evidence="4" id="KW-1185">Reference proteome</keyword>
<dbReference type="EMBL" id="RMBX01000006">
    <property type="protein sequence ID" value="RPD40854.1"/>
    <property type="molecule type" value="Genomic_DNA"/>
</dbReference>